<evidence type="ECO:0000313" key="4">
    <source>
        <dbReference type="EMBL" id="KOH46843.1"/>
    </source>
</evidence>
<dbReference type="EMBL" id="LGIA01000014">
    <property type="protein sequence ID" value="KOH46843.1"/>
    <property type="molecule type" value="Genomic_DNA"/>
</dbReference>
<dbReference type="Pfam" id="PF08447">
    <property type="entry name" value="PAS_3"/>
    <property type="match status" value="1"/>
</dbReference>
<dbReference type="InterPro" id="IPR001610">
    <property type="entry name" value="PAC"/>
</dbReference>
<feature type="domain" description="PAS" evidence="2">
    <location>
        <begin position="707"/>
        <end position="770"/>
    </location>
</feature>
<dbReference type="InterPro" id="IPR035965">
    <property type="entry name" value="PAS-like_dom_sf"/>
</dbReference>
<accession>A0A0L8VEQ8</accession>
<keyword evidence="1" id="KW-0175">Coiled coil</keyword>
<evidence type="ECO:0000256" key="1">
    <source>
        <dbReference type="SAM" id="Coils"/>
    </source>
</evidence>
<dbReference type="InterPro" id="IPR000700">
    <property type="entry name" value="PAS-assoc_C"/>
</dbReference>
<dbReference type="AlphaFoldDB" id="A0A0L8VEQ8"/>
<organism evidence="4 5">
    <name type="scientific">Sunxiuqinia dokdonensis</name>
    <dbReference type="NCBI Taxonomy" id="1409788"/>
    <lineage>
        <taxon>Bacteria</taxon>
        <taxon>Pseudomonadati</taxon>
        <taxon>Bacteroidota</taxon>
        <taxon>Bacteroidia</taxon>
        <taxon>Marinilabiliales</taxon>
        <taxon>Prolixibacteraceae</taxon>
        <taxon>Sunxiuqinia</taxon>
    </lineage>
</organism>
<dbReference type="Pfam" id="PF08448">
    <property type="entry name" value="PAS_4"/>
    <property type="match status" value="1"/>
</dbReference>
<feature type="domain" description="PAS" evidence="2">
    <location>
        <begin position="186"/>
        <end position="243"/>
    </location>
</feature>
<feature type="domain" description="PAS" evidence="2">
    <location>
        <begin position="573"/>
        <end position="645"/>
    </location>
</feature>
<dbReference type="STRING" id="1409788.NC99_02430"/>
<dbReference type="SMART" id="SM00091">
    <property type="entry name" value="PAS"/>
    <property type="match status" value="6"/>
</dbReference>
<dbReference type="InterPro" id="IPR013767">
    <property type="entry name" value="PAS_fold"/>
</dbReference>
<comment type="caution">
    <text evidence="4">The sequence shown here is derived from an EMBL/GenBank/DDBJ whole genome shotgun (WGS) entry which is preliminary data.</text>
</comment>
<dbReference type="Pfam" id="PF00989">
    <property type="entry name" value="PAS"/>
    <property type="match status" value="2"/>
</dbReference>
<feature type="domain" description="PAC" evidence="3">
    <location>
        <begin position="649"/>
        <end position="702"/>
    </location>
</feature>
<dbReference type="InterPro" id="IPR000014">
    <property type="entry name" value="PAS"/>
</dbReference>
<feature type="domain" description="PAS" evidence="2">
    <location>
        <begin position="822"/>
        <end position="892"/>
    </location>
</feature>
<dbReference type="InterPro" id="IPR013656">
    <property type="entry name" value="PAS_4"/>
</dbReference>
<dbReference type="OrthoDB" id="6231at2"/>
<dbReference type="PROSITE" id="PS50113">
    <property type="entry name" value="PAC"/>
    <property type="match status" value="5"/>
</dbReference>
<keyword evidence="5" id="KW-1185">Reference proteome</keyword>
<feature type="domain" description="PAC" evidence="3">
    <location>
        <begin position="522"/>
        <end position="572"/>
    </location>
</feature>
<dbReference type="PANTHER" id="PTHR44757">
    <property type="entry name" value="DIGUANYLATE CYCLASE DGCP"/>
    <property type="match status" value="1"/>
</dbReference>
<dbReference type="InterPro" id="IPR052155">
    <property type="entry name" value="Biofilm_reg_signaling"/>
</dbReference>
<evidence type="ECO:0008006" key="6">
    <source>
        <dbReference type="Google" id="ProtNLM"/>
    </source>
</evidence>
<dbReference type="GO" id="GO:0006355">
    <property type="term" value="P:regulation of DNA-templated transcription"/>
    <property type="evidence" value="ECO:0007669"/>
    <property type="project" value="InterPro"/>
</dbReference>
<feature type="coiled-coil region" evidence="1">
    <location>
        <begin position="36"/>
        <end position="67"/>
    </location>
</feature>
<feature type="domain" description="PAC" evidence="3">
    <location>
        <begin position="771"/>
        <end position="821"/>
    </location>
</feature>
<dbReference type="PROSITE" id="PS50112">
    <property type="entry name" value="PAS"/>
    <property type="match status" value="6"/>
</dbReference>
<dbReference type="CDD" id="cd00130">
    <property type="entry name" value="PAS"/>
    <property type="match status" value="6"/>
</dbReference>
<evidence type="ECO:0000259" key="2">
    <source>
        <dbReference type="PROSITE" id="PS50112"/>
    </source>
</evidence>
<dbReference type="InterPro" id="IPR013655">
    <property type="entry name" value="PAS_fold_3"/>
</dbReference>
<dbReference type="PANTHER" id="PTHR44757:SF2">
    <property type="entry name" value="BIOFILM ARCHITECTURE MAINTENANCE PROTEIN MBAA"/>
    <property type="match status" value="1"/>
</dbReference>
<dbReference type="Pfam" id="PF13426">
    <property type="entry name" value="PAS_9"/>
    <property type="match status" value="1"/>
</dbReference>
<dbReference type="NCBIfam" id="TIGR00229">
    <property type="entry name" value="sensory_box"/>
    <property type="match status" value="6"/>
</dbReference>
<gene>
    <name evidence="4" type="ORF">NC99_02430</name>
</gene>
<protein>
    <recommendedName>
        <fullName evidence="6">Histidine kinase</fullName>
    </recommendedName>
</protein>
<proteinExistence type="predicted"/>
<dbReference type="Proteomes" id="UP000036958">
    <property type="component" value="Unassembled WGS sequence"/>
</dbReference>
<dbReference type="PATRIC" id="fig|1409788.3.peg.253"/>
<sequence>MSLDKSPGRIINMRELKAKLRAFLTRNNHDWSEKQLDDLVEELRFCHADLEKSEQNLQERIKELTCLYQLFRLTGQVNLPLDELMQQVVNLIPPAWQYPEITCARLIFDAKTYHTHKFEESAWSQAVDIWVDGQQKGTLEVFYLEKEPETDEGPFLKEERSLLDAIGAQLSAYFERRQAEDRIRIKEEKLRITLQSIGDAVIATDVNGLVVRMNPVAEQLTGWKLTEAKGRPLDEVFRIENAETGLPAENPVAKVLATGQIVGLANHTKRTSKNGKEYQISDSGSPIVDDGGKISGVVLVFRDVTEEYQLHQALRESETGFRLMFENNPQPMWIYDLETLAFLKVNQAALSHYGYSEAEFYKMTIKDIRPEADLDRLNENLQQEGQIMERSGQWRHLKKDGSLIDVEISSHSVVYNKRPARHVLILDVTDRVGMERRIRESEQVLRENEERFRAIVEGAPDPIFIQSQMNFAYLNPAACRFFRINSRDELIGKPVMERFHPEYHAKIKTRIARLNAGQPVEELFEQRFIRMDGTEVWGETAGDPIVYEGIASALVFVRDISQRKASEQALRESEARWQFALEGAGDGIWDWNLQSDEIFFSDQWKRMLGYEPDEVPNEFMEWQTRVHPDDLDQALKDVQKHIDGETEVYLNEHRLRGKDGSYRWVLDRGKIISHDEQGKPLRFVGIHSDITERKEAEHRLQITQFGIDHAQVGIYQVEEDGTITYANHYAAKTLGYSMEELLGKSLFDIAPPFDPESFHQHRLATKAKGSNTIISRHKRKDGTEFPVEVTVNYFQYKDQTLSFSFVKDITERQRAEEALKESEANYRMLVENQTDIVVKVDLEGRFLFVSPSYCKMFGKTEDELIGKTFMPLVHPDDQEQTAEAMKSLFYPPHRAFMEQRALTQQGWVWLAWSDTAVINDEGKVSAIIGVGRDITERKLAETDLRELKEQLEVQVDEKTKELRERIQELQRFHDATIEREFRIKELRDEIAALKGKRL</sequence>
<name>A0A0L8VEQ8_9BACT</name>
<feature type="domain" description="PAS" evidence="2">
    <location>
        <begin position="317"/>
        <end position="383"/>
    </location>
</feature>
<dbReference type="RefSeq" id="WP_082326244.1">
    <property type="nucleotide sequence ID" value="NZ_LGIA01000014.1"/>
</dbReference>
<reference evidence="5" key="1">
    <citation type="submission" date="2015-07" db="EMBL/GenBank/DDBJ databases">
        <title>Genome sequencing of Sunxiuqinia dokdonensis strain SK.</title>
        <authorList>
            <person name="Ahn S."/>
            <person name="Kim B.-C."/>
        </authorList>
    </citation>
    <scope>NUCLEOTIDE SEQUENCE [LARGE SCALE GENOMIC DNA]</scope>
    <source>
        <strain evidence="5">SK</strain>
    </source>
</reference>
<dbReference type="SMART" id="SM00086">
    <property type="entry name" value="PAC"/>
    <property type="match status" value="6"/>
</dbReference>
<feature type="domain" description="PAC" evidence="3">
    <location>
        <begin position="264"/>
        <end position="316"/>
    </location>
</feature>
<feature type="coiled-coil region" evidence="1">
    <location>
        <begin position="937"/>
        <end position="968"/>
    </location>
</feature>
<feature type="domain" description="PAC" evidence="3">
    <location>
        <begin position="895"/>
        <end position="946"/>
    </location>
</feature>
<evidence type="ECO:0000259" key="3">
    <source>
        <dbReference type="PROSITE" id="PS50113"/>
    </source>
</evidence>
<evidence type="ECO:0000313" key="5">
    <source>
        <dbReference type="Proteomes" id="UP000036958"/>
    </source>
</evidence>
<feature type="domain" description="PAS" evidence="2">
    <location>
        <begin position="448"/>
        <end position="518"/>
    </location>
</feature>
<dbReference type="Gene3D" id="3.30.450.20">
    <property type="entry name" value="PAS domain"/>
    <property type="match status" value="6"/>
</dbReference>
<dbReference type="SUPFAM" id="SSF55785">
    <property type="entry name" value="PYP-like sensor domain (PAS domain)"/>
    <property type="match status" value="6"/>
</dbReference>
<dbReference type="Pfam" id="PF13188">
    <property type="entry name" value="PAS_8"/>
    <property type="match status" value="1"/>
</dbReference>